<dbReference type="Proteomes" id="UP000095492">
    <property type="component" value="Unassembled WGS sequence"/>
</dbReference>
<dbReference type="RefSeq" id="WP_021738301.1">
    <property type="nucleotide sequence ID" value="NZ_CABKSU010000027.1"/>
</dbReference>
<dbReference type="AlphaFoldDB" id="A0A173T7L5"/>
<dbReference type="STRING" id="39490.ERS852448_01377"/>
<organism evidence="2 3">
    <name type="scientific">Eubacterium ramulus</name>
    <dbReference type="NCBI Taxonomy" id="39490"/>
    <lineage>
        <taxon>Bacteria</taxon>
        <taxon>Bacillati</taxon>
        <taxon>Bacillota</taxon>
        <taxon>Clostridia</taxon>
        <taxon>Eubacteriales</taxon>
        <taxon>Eubacteriaceae</taxon>
        <taxon>Eubacterium</taxon>
    </lineage>
</organism>
<feature type="domain" description="DUF7666" evidence="1">
    <location>
        <begin position="47"/>
        <end position="141"/>
    </location>
</feature>
<gene>
    <name evidence="2" type="ORF">ERS852448_01377</name>
</gene>
<evidence type="ECO:0000313" key="3">
    <source>
        <dbReference type="Proteomes" id="UP000095492"/>
    </source>
</evidence>
<evidence type="ECO:0000259" key="1">
    <source>
        <dbReference type="Pfam" id="PF24703"/>
    </source>
</evidence>
<dbReference type="GeneID" id="42785827"/>
<accession>A0A173T7L5</accession>
<reference evidence="2 3" key="1">
    <citation type="submission" date="2015-09" db="EMBL/GenBank/DDBJ databases">
        <authorList>
            <consortium name="Pathogen Informatics"/>
        </authorList>
    </citation>
    <scope>NUCLEOTIDE SEQUENCE [LARGE SCALE GENOMIC DNA]</scope>
    <source>
        <strain evidence="2 3">2789STDY5608891</strain>
    </source>
</reference>
<proteinExistence type="predicted"/>
<name>A0A173T7L5_EUBRA</name>
<protein>
    <recommendedName>
        <fullName evidence="1">DUF7666 domain-containing protein</fullName>
    </recommendedName>
</protein>
<dbReference type="EMBL" id="CYYA01000007">
    <property type="protein sequence ID" value="CUM98802.1"/>
    <property type="molecule type" value="Genomic_DNA"/>
</dbReference>
<dbReference type="InterPro" id="IPR056083">
    <property type="entry name" value="DUF7666"/>
</dbReference>
<dbReference type="Pfam" id="PF24703">
    <property type="entry name" value="DUF7666"/>
    <property type="match status" value="1"/>
</dbReference>
<sequence>MRNVAAPVLYGKAEMPWTGIFSLSAVTKKKMETGSKKAVWERGYMKIAYKAFRPDLSCQAGGSTYQYQLQKWNEIKEAKCRETGFHCAEDPLDCLSYYPVWEQAVYYMVAADGDIDEDACDSKIACTRLRLLKKMTKEAYIYVALVYMVQHPTRNWNANVKRERAVADRNQMAVSRGKNPTAKGGLGAVLGLAREAPDGCGITEIAVCVVDGKRYLPDVYYDVNGNEVLI</sequence>
<evidence type="ECO:0000313" key="2">
    <source>
        <dbReference type="EMBL" id="CUM98802.1"/>
    </source>
</evidence>